<dbReference type="EMBL" id="CAEZYY010000017">
    <property type="protein sequence ID" value="CAB4756991.1"/>
    <property type="molecule type" value="Genomic_DNA"/>
</dbReference>
<gene>
    <name evidence="1" type="ORF">UFOPK2602_00114</name>
    <name evidence="2" type="ORF">UFOPK2806_01388</name>
    <name evidence="3" type="ORF">UFOPK3417_00549</name>
    <name evidence="4" type="ORF">UFOPK4306_01496</name>
</gene>
<accession>A0A6J7DFN3</accession>
<dbReference type="EMBL" id="CAEZXX010000003">
    <property type="protein sequence ID" value="CAB4692754.1"/>
    <property type="molecule type" value="Genomic_DNA"/>
</dbReference>
<sequence length="41" mass="4705">MTTNVTNEHLFTRVPKMAVGEPDHQVSSFLRMVRRPPVRIG</sequence>
<dbReference type="EMBL" id="CAFBQP010000055">
    <property type="protein sequence ID" value="CAB5064984.1"/>
    <property type="molecule type" value="Genomic_DNA"/>
</dbReference>
<evidence type="ECO:0000313" key="1">
    <source>
        <dbReference type="EMBL" id="CAB4692754.1"/>
    </source>
</evidence>
<name>A0A6J7DFN3_9ZZZZ</name>
<protein>
    <submittedName>
        <fullName evidence="3">Unannotated protein</fullName>
    </submittedName>
</protein>
<dbReference type="AlphaFoldDB" id="A0A6J7DFN3"/>
<evidence type="ECO:0000313" key="4">
    <source>
        <dbReference type="EMBL" id="CAB5064984.1"/>
    </source>
</evidence>
<organism evidence="3">
    <name type="scientific">freshwater metagenome</name>
    <dbReference type="NCBI Taxonomy" id="449393"/>
    <lineage>
        <taxon>unclassified sequences</taxon>
        <taxon>metagenomes</taxon>
        <taxon>ecological metagenomes</taxon>
    </lineage>
</organism>
<evidence type="ECO:0000313" key="2">
    <source>
        <dbReference type="EMBL" id="CAB4756991.1"/>
    </source>
</evidence>
<reference evidence="3" key="1">
    <citation type="submission" date="2020-05" db="EMBL/GenBank/DDBJ databases">
        <authorList>
            <person name="Chiriac C."/>
            <person name="Salcher M."/>
            <person name="Ghai R."/>
            <person name="Kavagutti S V."/>
        </authorList>
    </citation>
    <scope>NUCLEOTIDE SEQUENCE</scope>
</reference>
<proteinExistence type="predicted"/>
<evidence type="ECO:0000313" key="3">
    <source>
        <dbReference type="EMBL" id="CAB4867229.1"/>
    </source>
</evidence>
<dbReference type="EMBL" id="CAFBLR010000035">
    <property type="protein sequence ID" value="CAB4867229.1"/>
    <property type="molecule type" value="Genomic_DNA"/>
</dbReference>